<evidence type="ECO:0000259" key="13">
    <source>
        <dbReference type="Pfam" id="PF04452"/>
    </source>
</evidence>
<comment type="similarity">
    <text evidence="2 12">Belongs to the RNA methyltransferase RsmE family.</text>
</comment>
<dbReference type="PANTHER" id="PTHR30027">
    <property type="entry name" value="RIBOSOMAL RNA SMALL SUBUNIT METHYLTRANSFERASE E"/>
    <property type="match status" value="1"/>
</dbReference>
<dbReference type="GO" id="GO:0005737">
    <property type="term" value="C:cytoplasm"/>
    <property type="evidence" value="ECO:0007669"/>
    <property type="project" value="UniProtKB-SubCell"/>
</dbReference>
<reference evidence="15 16" key="1">
    <citation type="journal article" date="2014" name="Int. J. Syst. Evol. Microbiol.">
        <title>Complete genome sequence of Corynebacterium casei LMG S-19264T (=DSM 44701T), isolated from a smear-ripened cheese.</title>
        <authorList>
            <consortium name="US DOE Joint Genome Institute (JGI-PGF)"/>
            <person name="Walter F."/>
            <person name="Albersmeier A."/>
            <person name="Kalinowski J."/>
            <person name="Ruckert C."/>
        </authorList>
    </citation>
    <scope>NUCLEOTIDE SEQUENCE [LARGE SCALE GENOMIC DNA]</scope>
    <source>
        <strain evidence="15 16">NBRC 110095</strain>
    </source>
</reference>
<dbReference type="EMBL" id="BSPD01000074">
    <property type="protein sequence ID" value="GLS27341.1"/>
    <property type="molecule type" value="Genomic_DNA"/>
</dbReference>
<sequence>MNLILISADELNPNHSIQLTDRRFKHIRKVHRAEVGDALKVGVINGELGTGEILHIDEQRVTLHVTLNSPPPPPLPVTLILALPRPQMLKRTLQNIAAMGVKELHLLQTRRVEKSYWQTPLLIEETVHEQLLLGLEQGRDTVLPRLYFHKRFRPFVEDELAQLTEDQHKLVAHPGDFPHCPANVNEPTTLAIGPEGGFVDFEIEKLQAVGFKPIQMGARILRVETAVPALLYRLFGHLA</sequence>
<dbReference type="InterPro" id="IPR046887">
    <property type="entry name" value="RsmE_PUA-like"/>
</dbReference>
<evidence type="ECO:0000259" key="14">
    <source>
        <dbReference type="Pfam" id="PF20260"/>
    </source>
</evidence>
<evidence type="ECO:0000256" key="11">
    <source>
        <dbReference type="ARBA" id="ARBA00047944"/>
    </source>
</evidence>
<dbReference type="InterPro" id="IPR046886">
    <property type="entry name" value="RsmE_MTase_dom"/>
</dbReference>
<evidence type="ECO:0000256" key="8">
    <source>
        <dbReference type="ARBA" id="ARBA00022679"/>
    </source>
</evidence>
<keyword evidence="16" id="KW-1185">Reference proteome</keyword>
<evidence type="ECO:0000256" key="4">
    <source>
        <dbReference type="ARBA" id="ARBA00013673"/>
    </source>
</evidence>
<dbReference type="SUPFAM" id="SSF88697">
    <property type="entry name" value="PUA domain-like"/>
    <property type="match status" value="1"/>
</dbReference>
<comment type="caution">
    <text evidence="15">The sequence shown here is derived from an EMBL/GenBank/DDBJ whole genome shotgun (WGS) entry which is preliminary data.</text>
</comment>
<comment type="function">
    <text evidence="10 12">Specifically methylates the N3 position of the uracil ring of uridine 1498 (m3U1498) in 16S rRNA. Acts on the fully assembled 30S ribosomal subunit.</text>
</comment>
<proteinExistence type="inferred from homology"/>
<dbReference type="Gene3D" id="3.40.1280.10">
    <property type="match status" value="1"/>
</dbReference>
<evidence type="ECO:0000256" key="6">
    <source>
        <dbReference type="ARBA" id="ARBA00022552"/>
    </source>
</evidence>
<dbReference type="PIRSF" id="PIRSF015601">
    <property type="entry name" value="MTase_slr0722"/>
    <property type="match status" value="1"/>
</dbReference>
<keyword evidence="6 12" id="KW-0698">rRNA processing</keyword>
<evidence type="ECO:0000256" key="12">
    <source>
        <dbReference type="PIRNR" id="PIRNR015601"/>
    </source>
</evidence>
<evidence type="ECO:0000256" key="3">
    <source>
        <dbReference type="ARBA" id="ARBA00012328"/>
    </source>
</evidence>
<comment type="catalytic activity">
    <reaction evidence="11 12">
        <text>uridine(1498) in 16S rRNA + S-adenosyl-L-methionine = N(3)-methyluridine(1498) in 16S rRNA + S-adenosyl-L-homocysteine + H(+)</text>
        <dbReference type="Rhea" id="RHEA:42920"/>
        <dbReference type="Rhea" id="RHEA-COMP:10283"/>
        <dbReference type="Rhea" id="RHEA-COMP:10284"/>
        <dbReference type="ChEBI" id="CHEBI:15378"/>
        <dbReference type="ChEBI" id="CHEBI:57856"/>
        <dbReference type="ChEBI" id="CHEBI:59789"/>
        <dbReference type="ChEBI" id="CHEBI:65315"/>
        <dbReference type="ChEBI" id="CHEBI:74502"/>
        <dbReference type="EC" id="2.1.1.193"/>
    </reaction>
</comment>
<dbReference type="InterPro" id="IPR029028">
    <property type="entry name" value="Alpha/beta_knot_MTases"/>
</dbReference>
<dbReference type="EC" id="2.1.1.193" evidence="3 12"/>
<evidence type="ECO:0000256" key="10">
    <source>
        <dbReference type="ARBA" id="ARBA00025699"/>
    </source>
</evidence>
<feature type="domain" description="Ribosomal RNA small subunit methyltransferase E PUA-like" evidence="14">
    <location>
        <begin position="19"/>
        <end position="64"/>
    </location>
</feature>
<gene>
    <name evidence="15" type="ORF">GCM10007877_30600</name>
</gene>
<dbReference type="InterPro" id="IPR006700">
    <property type="entry name" value="RsmE"/>
</dbReference>
<keyword evidence="5 12" id="KW-0963">Cytoplasm</keyword>
<dbReference type="GO" id="GO:0070042">
    <property type="term" value="F:rRNA (uridine-N3-)-methyltransferase activity"/>
    <property type="evidence" value="ECO:0007669"/>
    <property type="project" value="TreeGrafter"/>
</dbReference>
<evidence type="ECO:0000256" key="2">
    <source>
        <dbReference type="ARBA" id="ARBA00005528"/>
    </source>
</evidence>
<dbReference type="Pfam" id="PF20260">
    <property type="entry name" value="PUA_4"/>
    <property type="match status" value="1"/>
</dbReference>
<dbReference type="AlphaFoldDB" id="A0AA37TBV8"/>
<evidence type="ECO:0000256" key="9">
    <source>
        <dbReference type="ARBA" id="ARBA00022691"/>
    </source>
</evidence>
<evidence type="ECO:0000313" key="16">
    <source>
        <dbReference type="Proteomes" id="UP001156870"/>
    </source>
</evidence>
<evidence type="ECO:0000256" key="1">
    <source>
        <dbReference type="ARBA" id="ARBA00004496"/>
    </source>
</evidence>
<dbReference type="SUPFAM" id="SSF75217">
    <property type="entry name" value="alpha/beta knot"/>
    <property type="match status" value="1"/>
</dbReference>
<dbReference type="NCBIfam" id="TIGR00046">
    <property type="entry name" value="RsmE family RNA methyltransferase"/>
    <property type="match status" value="1"/>
</dbReference>
<evidence type="ECO:0000256" key="5">
    <source>
        <dbReference type="ARBA" id="ARBA00022490"/>
    </source>
</evidence>
<dbReference type="GO" id="GO:0070475">
    <property type="term" value="P:rRNA base methylation"/>
    <property type="evidence" value="ECO:0007669"/>
    <property type="project" value="TreeGrafter"/>
</dbReference>
<dbReference type="Pfam" id="PF04452">
    <property type="entry name" value="Methyltrans_RNA"/>
    <property type="match status" value="1"/>
</dbReference>
<comment type="subcellular location">
    <subcellularLocation>
        <location evidence="1 12">Cytoplasm</location>
    </subcellularLocation>
</comment>
<evidence type="ECO:0000256" key="7">
    <source>
        <dbReference type="ARBA" id="ARBA00022603"/>
    </source>
</evidence>
<dbReference type="Proteomes" id="UP001156870">
    <property type="component" value="Unassembled WGS sequence"/>
</dbReference>
<dbReference type="NCBIfam" id="NF008700">
    <property type="entry name" value="PRK11713.5-4"/>
    <property type="match status" value="1"/>
</dbReference>
<evidence type="ECO:0000313" key="15">
    <source>
        <dbReference type="EMBL" id="GLS27341.1"/>
    </source>
</evidence>
<feature type="domain" description="Ribosomal RNA small subunit methyltransferase E methyltransferase" evidence="13">
    <location>
        <begin position="72"/>
        <end position="231"/>
    </location>
</feature>
<organism evidence="15 16">
    <name type="scientific">Marinibactrum halimedae</name>
    <dbReference type="NCBI Taxonomy" id="1444977"/>
    <lineage>
        <taxon>Bacteria</taxon>
        <taxon>Pseudomonadati</taxon>
        <taxon>Pseudomonadota</taxon>
        <taxon>Gammaproteobacteria</taxon>
        <taxon>Cellvibrionales</taxon>
        <taxon>Cellvibrionaceae</taxon>
        <taxon>Marinibactrum</taxon>
    </lineage>
</organism>
<keyword evidence="7 12" id="KW-0489">Methyltransferase</keyword>
<dbReference type="RefSeq" id="WP_232595463.1">
    <property type="nucleotide sequence ID" value="NZ_BSPD01000074.1"/>
</dbReference>
<name>A0AA37TBV8_9GAMM</name>
<keyword evidence="9 12" id="KW-0949">S-adenosyl-L-methionine</keyword>
<keyword evidence="8 12" id="KW-0808">Transferase</keyword>
<dbReference type="PANTHER" id="PTHR30027:SF3">
    <property type="entry name" value="16S RRNA (URACIL(1498)-N(3))-METHYLTRANSFERASE"/>
    <property type="match status" value="1"/>
</dbReference>
<dbReference type="CDD" id="cd18084">
    <property type="entry name" value="RsmE-like"/>
    <property type="match status" value="1"/>
</dbReference>
<dbReference type="InterPro" id="IPR015947">
    <property type="entry name" value="PUA-like_sf"/>
</dbReference>
<dbReference type="InterPro" id="IPR029026">
    <property type="entry name" value="tRNA_m1G_MTases_N"/>
</dbReference>
<protein>
    <recommendedName>
        <fullName evidence="4 12">Ribosomal RNA small subunit methyltransferase E</fullName>
        <ecNumber evidence="3 12">2.1.1.193</ecNumber>
    </recommendedName>
</protein>
<accession>A0AA37TBV8</accession>